<dbReference type="SUPFAM" id="SSF75304">
    <property type="entry name" value="Amidase signature (AS) enzymes"/>
    <property type="match status" value="1"/>
</dbReference>
<proteinExistence type="predicted"/>
<accession>A0ABW6DBN5</accession>
<sequence>MKKIIFLVLFSYVAVGQTKSDIQGASRLFDLTFTSQEIDTLYSDVLDNVVNYKAMHGLSLGNEVPLSLWQNPRLPGMKFDETQRAVVWPTVKASMPANKAELAFYSIDQLAYLIKTKQITSVALTQFFIERIKTYGASLQCVVSLQEEIALAQARQADREIAAGKYRGLLHGIPYGLKDLFAVKGTKTTWGAAPYQDQVIEEDAYVYAKLKESGAVLVAKFTLGALAMGDYWFGGRTKNPWNLNVGSSGSSAGSASATVAGLVPFAIGTETWGSIVSPATTCGATGLRPTFGSISRSGAMALSYSLDKVGPICRSANDAAIVFHYLHGTDGKDLAAVNMPFNYQANRSLKGMKIAYAKNYFDKIKDTTRNEWRALAALRQQGVTLIPVEFPDEKVYTFKIMDVIIGAECAAQFDEMTRKNIDDQLTRQTKNDWPNQFRTSRFIPAVEYINAQRHRYTLMQKVDAVISQYDAIICPSRGGGNQSAITNLTGHPVVCVPTGLDVKNKLPTGISFVGKLYDEGNLLRIAQFYQDHTKHEEIHPEAFTR</sequence>
<organism evidence="2 3">
    <name type="scientific">Aquirufa avitistagni</name>
    <dbReference type="NCBI Taxonomy" id="3104728"/>
    <lineage>
        <taxon>Bacteria</taxon>
        <taxon>Pseudomonadati</taxon>
        <taxon>Bacteroidota</taxon>
        <taxon>Cytophagia</taxon>
        <taxon>Cytophagales</taxon>
        <taxon>Flectobacillaceae</taxon>
        <taxon>Aquirufa</taxon>
    </lineage>
</organism>
<evidence type="ECO:0000259" key="1">
    <source>
        <dbReference type="Pfam" id="PF01425"/>
    </source>
</evidence>
<evidence type="ECO:0000313" key="2">
    <source>
        <dbReference type="EMBL" id="MFD3393154.1"/>
    </source>
</evidence>
<comment type="caution">
    <text evidence="2">The sequence shown here is derived from an EMBL/GenBank/DDBJ whole genome shotgun (WGS) entry which is preliminary data.</text>
</comment>
<keyword evidence="3" id="KW-1185">Reference proteome</keyword>
<name>A0ABW6DBN5_9BACT</name>
<dbReference type="InterPro" id="IPR000120">
    <property type="entry name" value="Amidase"/>
</dbReference>
<dbReference type="InterPro" id="IPR023631">
    <property type="entry name" value="Amidase_dom"/>
</dbReference>
<feature type="domain" description="Amidase" evidence="1">
    <location>
        <begin position="124"/>
        <end position="476"/>
    </location>
</feature>
<dbReference type="InterPro" id="IPR036928">
    <property type="entry name" value="AS_sf"/>
</dbReference>
<evidence type="ECO:0000313" key="3">
    <source>
        <dbReference type="Proteomes" id="UP001598138"/>
    </source>
</evidence>
<dbReference type="Gene3D" id="3.90.1300.10">
    <property type="entry name" value="Amidase signature (AS) domain"/>
    <property type="match status" value="1"/>
</dbReference>
<dbReference type="EMBL" id="JBBKXZ010000001">
    <property type="protein sequence ID" value="MFD3393154.1"/>
    <property type="molecule type" value="Genomic_DNA"/>
</dbReference>
<dbReference type="PANTHER" id="PTHR11895:SF73">
    <property type="entry name" value="AMIDASE FAMILY PROTEIN"/>
    <property type="match status" value="1"/>
</dbReference>
<dbReference type="Pfam" id="PF01425">
    <property type="entry name" value="Amidase"/>
    <property type="match status" value="1"/>
</dbReference>
<dbReference type="PANTHER" id="PTHR11895">
    <property type="entry name" value="TRANSAMIDASE"/>
    <property type="match status" value="1"/>
</dbReference>
<dbReference type="RefSeq" id="WP_377981783.1">
    <property type="nucleotide sequence ID" value="NZ_JBBKXZ010000001.1"/>
</dbReference>
<reference evidence="2 3" key="1">
    <citation type="submission" date="2024-03" db="EMBL/GenBank/DDBJ databases">
        <title>Aquirufa genome sequencing.</title>
        <authorList>
            <person name="Pitt A."/>
            <person name="Hahn M.W."/>
        </authorList>
    </citation>
    <scope>NUCLEOTIDE SEQUENCE [LARGE SCALE GENOMIC DNA]</scope>
    <source>
        <strain evidence="2 3">OSTEICH-129V</strain>
    </source>
</reference>
<protein>
    <submittedName>
        <fullName evidence="2">Amidase</fullName>
    </submittedName>
</protein>
<dbReference type="Proteomes" id="UP001598138">
    <property type="component" value="Unassembled WGS sequence"/>
</dbReference>
<gene>
    <name evidence="2" type="ORF">U0R10_00835</name>
</gene>